<dbReference type="InterPro" id="IPR004640">
    <property type="entry name" value="HscB"/>
</dbReference>
<gene>
    <name evidence="5" type="ORF">CSOL1703_00001873</name>
</gene>
<dbReference type="InterPro" id="IPR036869">
    <property type="entry name" value="J_dom_sf"/>
</dbReference>
<reference evidence="5" key="1">
    <citation type="submission" date="2021-10" db="EMBL/GenBank/DDBJ databases">
        <authorList>
            <person name="Piombo E."/>
        </authorList>
    </citation>
    <scope>NUCLEOTIDE SEQUENCE</scope>
</reference>
<dbReference type="PROSITE" id="PS50076">
    <property type="entry name" value="DNAJ_2"/>
    <property type="match status" value="1"/>
</dbReference>
<dbReference type="InterPro" id="IPR001623">
    <property type="entry name" value="DnaJ_domain"/>
</dbReference>
<dbReference type="InterPro" id="IPR036386">
    <property type="entry name" value="HscB_C_sf"/>
</dbReference>
<evidence type="ECO:0000256" key="3">
    <source>
        <dbReference type="SAM" id="MobiDB-lite"/>
    </source>
</evidence>
<proteinExistence type="inferred from homology"/>
<evidence type="ECO:0000256" key="2">
    <source>
        <dbReference type="ARBA" id="ARBA00023186"/>
    </source>
</evidence>
<dbReference type="NCBIfam" id="TIGR00714">
    <property type="entry name" value="hscB"/>
    <property type="match status" value="1"/>
</dbReference>
<organism evidence="5 6">
    <name type="scientific">Clonostachys solani</name>
    <dbReference type="NCBI Taxonomy" id="160281"/>
    <lineage>
        <taxon>Eukaryota</taxon>
        <taxon>Fungi</taxon>
        <taxon>Dikarya</taxon>
        <taxon>Ascomycota</taxon>
        <taxon>Pezizomycotina</taxon>
        <taxon>Sordariomycetes</taxon>
        <taxon>Hypocreomycetidae</taxon>
        <taxon>Hypocreales</taxon>
        <taxon>Bionectriaceae</taxon>
        <taxon>Clonostachys</taxon>
    </lineage>
</organism>
<sequence length="272" mass="29648">MAASSPARHVYRLCVRCQVHAQRTSCAAIPTRPSLLQRTAASGPVSIASISPPCIPSGASSFSTSAALRRNAENADPSTTTTTSSSSQPFSSGPPKTHYDLFPETLPQGPPPAGHFPIDTRALRREFLRLQARAHPDLHPASDKPRAEAASALINDAYKTLSNPLLRAQYLLALRGVDVANDEKLKVEEPSLLMLVLEAREEIEDAESEDDLVAPREANDARVAASEDALDIAFANDDIDAAKREAVRLRYWVNIRDTLHHWEQGKPVVLQH</sequence>
<dbReference type="EMBL" id="CABFOC020000035">
    <property type="protein sequence ID" value="CAH0049911.1"/>
    <property type="molecule type" value="Genomic_DNA"/>
</dbReference>
<evidence type="ECO:0000256" key="1">
    <source>
        <dbReference type="ARBA" id="ARBA00010476"/>
    </source>
</evidence>
<evidence type="ECO:0000313" key="5">
    <source>
        <dbReference type="EMBL" id="CAH0049911.1"/>
    </source>
</evidence>
<dbReference type="PANTHER" id="PTHR14021:SF15">
    <property type="entry name" value="IRON-SULFUR CLUSTER CO-CHAPERONE PROTEIN HSCB"/>
    <property type="match status" value="1"/>
</dbReference>
<feature type="region of interest" description="Disordered" evidence="3">
    <location>
        <begin position="71"/>
        <end position="109"/>
    </location>
</feature>
<dbReference type="Gene3D" id="1.20.1280.20">
    <property type="entry name" value="HscB, C-terminal domain"/>
    <property type="match status" value="1"/>
</dbReference>
<feature type="domain" description="J" evidence="4">
    <location>
        <begin position="97"/>
        <end position="174"/>
    </location>
</feature>
<keyword evidence="6" id="KW-1185">Reference proteome</keyword>
<dbReference type="InterPro" id="IPR009073">
    <property type="entry name" value="HscB_oligo_C"/>
</dbReference>
<dbReference type="GO" id="GO:0051259">
    <property type="term" value="P:protein complex oligomerization"/>
    <property type="evidence" value="ECO:0007669"/>
    <property type="project" value="InterPro"/>
</dbReference>
<dbReference type="GO" id="GO:0051087">
    <property type="term" value="F:protein-folding chaperone binding"/>
    <property type="evidence" value="ECO:0007669"/>
    <property type="project" value="InterPro"/>
</dbReference>
<dbReference type="CDD" id="cd06257">
    <property type="entry name" value="DnaJ"/>
    <property type="match status" value="1"/>
</dbReference>
<evidence type="ECO:0000259" key="4">
    <source>
        <dbReference type="PROSITE" id="PS50076"/>
    </source>
</evidence>
<accession>A0A9P0EE69</accession>
<dbReference type="OrthoDB" id="448954at2759"/>
<dbReference type="GO" id="GO:0005739">
    <property type="term" value="C:mitochondrion"/>
    <property type="evidence" value="ECO:0007669"/>
    <property type="project" value="TreeGrafter"/>
</dbReference>
<dbReference type="GO" id="GO:0044571">
    <property type="term" value="P:[2Fe-2S] cluster assembly"/>
    <property type="evidence" value="ECO:0007669"/>
    <property type="project" value="InterPro"/>
</dbReference>
<name>A0A9P0EE69_9HYPO</name>
<dbReference type="SMART" id="SM00271">
    <property type="entry name" value="DnaJ"/>
    <property type="match status" value="1"/>
</dbReference>
<dbReference type="AlphaFoldDB" id="A0A9P0EE69"/>
<comment type="similarity">
    <text evidence="1">Belongs to the HscB family.</text>
</comment>
<evidence type="ECO:0000313" key="6">
    <source>
        <dbReference type="Proteomes" id="UP000775872"/>
    </source>
</evidence>
<keyword evidence="2" id="KW-0143">Chaperone</keyword>
<feature type="compositionally biased region" description="Low complexity" evidence="3">
    <location>
        <begin position="78"/>
        <end position="87"/>
    </location>
</feature>
<comment type="caution">
    <text evidence="5">The sequence shown here is derived from an EMBL/GenBank/DDBJ whole genome shotgun (WGS) entry which is preliminary data.</text>
</comment>
<dbReference type="Proteomes" id="UP000775872">
    <property type="component" value="Unassembled WGS sequence"/>
</dbReference>
<dbReference type="Pfam" id="PF07743">
    <property type="entry name" value="HSCB_C"/>
    <property type="match status" value="1"/>
</dbReference>
<dbReference type="SUPFAM" id="SSF47144">
    <property type="entry name" value="HSC20 (HSCB), C-terminal oligomerisation domain"/>
    <property type="match status" value="1"/>
</dbReference>
<protein>
    <recommendedName>
        <fullName evidence="4">J domain-containing protein</fullName>
    </recommendedName>
</protein>
<dbReference type="Gene3D" id="1.10.287.110">
    <property type="entry name" value="DnaJ domain"/>
    <property type="match status" value="1"/>
</dbReference>
<dbReference type="PANTHER" id="PTHR14021">
    <property type="entry name" value="IRON-SULFUR CLUSTER CO-CHAPERONE PROTEIN HSCB"/>
    <property type="match status" value="1"/>
</dbReference>
<dbReference type="SUPFAM" id="SSF46565">
    <property type="entry name" value="Chaperone J-domain"/>
    <property type="match status" value="1"/>
</dbReference>
<dbReference type="GO" id="GO:0001671">
    <property type="term" value="F:ATPase activator activity"/>
    <property type="evidence" value="ECO:0007669"/>
    <property type="project" value="InterPro"/>
</dbReference>